<evidence type="ECO:0000313" key="2">
    <source>
        <dbReference type="Proteomes" id="UP000007796"/>
    </source>
</evidence>
<dbReference type="AlphaFoldDB" id="F0XMV3"/>
<dbReference type="EMBL" id="GL629795">
    <property type="protein sequence ID" value="EFX00917.1"/>
    <property type="molecule type" value="Genomic_DNA"/>
</dbReference>
<sequence length="119" mass="13085">MIVQQPHRCMLLHSVDDALLVDACCGDLISQNNSLATDMERTTAPEAALAMLIQEPSPSVIVDTDGDPTRLRRVWERVIDDLPYSQKALFVTGVEQLTVWYAESTTPQKTAVVCGLLDA</sequence>
<organism evidence="2">
    <name type="scientific">Grosmannia clavigera (strain kw1407 / UAMH 11150)</name>
    <name type="common">Blue stain fungus</name>
    <name type="synonym">Graphiocladiella clavigera</name>
    <dbReference type="NCBI Taxonomy" id="655863"/>
    <lineage>
        <taxon>Eukaryota</taxon>
        <taxon>Fungi</taxon>
        <taxon>Dikarya</taxon>
        <taxon>Ascomycota</taxon>
        <taxon>Pezizomycotina</taxon>
        <taxon>Sordariomycetes</taxon>
        <taxon>Sordariomycetidae</taxon>
        <taxon>Ophiostomatales</taxon>
        <taxon>Ophiostomataceae</taxon>
        <taxon>Leptographium</taxon>
    </lineage>
</organism>
<dbReference type="Proteomes" id="UP000007796">
    <property type="component" value="Unassembled WGS sequence"/>
</dbReference>
<evidence type="ECO:0000313" key="1">
    <source>
        <dbReference type="EMBL" id="EFX00917.1"/>
    </source>
</evidence>
<keyword evidence="2" id="KW-1185">Reference proteome</keyword>
<name>F0XMV3_GROCL</name>
<dbReference type="InParanoid" id="F0XMV3"/>
<reference evidence="1 2" key="1">
    <citation type="journal article" date="2011" name="Proc. Natl. Acad. Sci. U.S.A.">
        <title>Genome and transcriptome analyses of the mountain pine beetle-fungal symbiont Grosmannia clavigera, a lodgepole pine pathogen.</title>
        <authorList>
            <person name="DiGuistini S."/>
            <person name="Wang Y."/>
            <person name="Liao N.Y."/>
            <person name="Taylor G."/>
            <person name="Tanguay P."/>
            <person name="Feau N."/>
            <person name="Henrissat B."/>
            <person name="Chan S.K."/>
            <person name="Hesse-Orce U."/>
            <person name="Alamouti S.M."/>
            <person name="Tsui C.K.M."/>
            <person name="Docking R.T."/>
            <person name="Levasseur A."/>
            <person name="Haridas S."/>
            <person name="Robertson G."/>
            <person name="Birol I."/>
            <person name="Holt R.A."/>
            <person name="Marra M.A."/>
            <person name="Hamelin R.C."/>
            <person name="Hirst M."/>
            <person name="Jones S.J.M."/>
            <person name="Bohlmann J."/>
            <person name="Breuil C."/>
        </authorList>
    </citation>
    <scope>NUCLEOTIDE SEQUENCE [LARGE SCALE GENOMIC DNA]</scope>
    <source>
        <strain evidence="2">kw1407 / UAMH 11150</strain>
    </source>
</reference>
<dbReference type="GeneID" id="25974937"/>
<dbReference type="STRING" id="655863.F0XMV3"/>
<dbReference type="RefSeq" id="XP_014170399.1">
    <property type="nucleotide sequence ID" value="XM_014314924.1"/>
</dbReference>
<dbReference type="HOGENOM" id="CLU_2061743_0_0_1"/>
<accession>F0XMV3</accession>
<protein>
    <submittedName>
        <fullName evidence="1">Uncharacterized protein</fullName>
    </submittedName>
</protein>
<dbReference type="OrthoDB" id="245563at2759"/>
<proteinExistence type="predicted"/>
<gene>
    <name evidence="1" type="ORF">CMQ_1998</name>
</gene>